<dbReference type="Proteomes" id="UP000799757">
    <property type="component" value="Unassembled WGS sequence"/>
</dbReference>
<evidence type="ECO:0000256" key="6">
    <source>
        <dbReference type="ARBA" id="ARBA00022801"/>
    </source>
</evidence>
<keyword evidence="5" id="KW-0540">Nuclease</keyword>
<evidence type="ECO:0000256" key="3">
    <source>
        <dbReference type="ARBA" id="ARBA00016937"/>
    </source>
</evidence>
<dbReference type="SUPFAM" id="SSF53098">
    <property type="entry name" value="Ribonuclease H-like"/>
    <property type="match status" value="1"/>
</dbReference>
<keyword evidence="8" id="KW-0539">Nucleus</keyword>
<comment type="subcellular location">
    <subcellularLocation>
        <location evidence="1">Nucleus</location>
    </subcellularLocation>
</comment>
<evidence type="ECO:0000313" key="12">
    <source>
        <dbReference type="EMBL" id="KAF2789569.1"/>
    </source>
</evidence>
<dbReference type="InterPro" id="IPR047021">
    <property type="entry name" value="REXO1/3/4-like"/>
</dbReference>
<evidence type="ECO:0000313" key="13">
    <source>
        <dbReference type="Proteomes" id="UP000799757"/>
    </source>
</evidence>
<name>A0A6A6WZQ0_9PLEO</name>
<dbReference type="Gene3D" id="3.30.420.10">
    <property type="entry name" value="Ribonuclease H-like superfamily/Ribonuclease H"/>
    <property type="match status" value="1"/>
</dbReference>
<feature type="compositionally biased region" description="Polar residues" evidence="10">
    <location>
        <begin position="51"/>
        <end position="65"/>
    </location>
</feature>
<evidence type="ECO:0000256" key="1">
    <source>
        <dbReference type="ARBA" id="ARBA00004123"/>
    </source>
</evidence>
<dbReference type="GO" id="GO:0003676">
    <property type="term" value="F:nucleic acid binding"/>
    <property type="evidence" value="ECO:0007669"/>
    <property type="project" value="InterPro"/>
</dbReference>
<evidence type="ECO:0000256" key="7">
    <source>
        <dbReference type="ARBA" id="ARBA00022839"/>
    </source>
</evidence>
<evidence type="ECO:0000256" key="2">
    <source>
        <dbReference type="ARBA" id="ARBA00010489"/>
    </source>
</evidence>
<dbReference type="CDD" id="cd06144">
    <property type="entry name" value="REX4_like"/>
    <property type="match status" value="1"/>
</dbReference>
<dbReference type="GO" id="GO:0000027">
    <property type="term" value="P:ribosomal large subunit assembly"/>
    <property type="evidence" value="ECO:0007669"/>
    <property type="project" value="TreeGrafter"/>
</dbReference>
<evidence type="ECO:0000256" key="10">
    <source>
        <dbReference type="SAM" id="MobiDB-lite"/>
    </source>
</evidence>
<comment type="function">
    <text evidence="9">Exoribonuclease involved in ribosome biosynthesis. Involved in the processing of ITS1, the internal transcribed spacer localized between the 18S and 5.8S rRNAs.</text>
</comment>
<protein>
    <recommendedName>
        <fullName evidence="3">RNA exonuclease 4</fullName>
    </recommendedName>
</protein>
<dbReference type="InterPro" id="IPR013520">
    <property type="entry name" value="Ribonucl_H"/>
</dbReference>
<dbReference type="InterPro" id="IPR012337">
    <property type="entry name" value="RNaseH-like_sf"/>
</dbReference>
<dbReference type="EMBL" id="MU002128">
    <property type="protein sequence ID" value="KAF2789569.1"/>
    <property type="molecule type" value="Genomic_DNA"/>
</dbReference>
<evidence type="ECO:0000256" key="4">
    <source>
        <dbReference type="ARBA" id="ARBA00022552"/>
    </source>
</evidence>
<dbReference type="PANTHER" id="PTHR12801:SF45">
    <property type="entry name" value="RNA EXONUCLEASE 4"/>
    <property type="match status" value="1"/>
</dbReference>
<dbReference type="InterPro" id="IPR037431">
    <property type="entry name" value="REX4_DEDDh_dom"/>
</dbReference>
<accession>A0A6A6WZQ0</accession>
<feature type="region of interest" description="Disordered" evidence="10">
    <location>
        <begin position="17"/>
        <end position="106"/>
    </location>
</feature>
<dbReference type="OrthoDB" id="8191639at2759"/>
<reference evidence="12" key="1">
    <citation type="journal article" date="2020" name="Stud. Mycol.">
        <title>101 Dothideomycetes genomes: a test case for predicting lifestyles and emergence of pathogens.</title>
        <authorList>
            <person name="Haridas S."/>
            <person name="Albert R."/>
            <person name="Binder M."/>
            <person name="Bloem J."/>
            <person name="Labutti K."/>
            <person name="Salamov A."/>
            <person name="Andreopoulos B."/>
            <person name="Baker S."/>
            <person name="Barry K."/>
            <person name="Bills G."/>
            <person name="Bluhm B."/>
            <person name="Cannon C."/>
            <person name="Castanera R."/>
            <person name="Culley D."/>
            <person name="Daum C."/>
            <person name="Ezra D."/>
            <person name="Gonzalez J."/>
            <person name="Henrissat B."/>
            <person name="Kuo A."/>
            <person name="Liang C."/>
            <person name="Lipzen A."/>
            <person name="Lutzoni F."/>
            <person name="Magnuson J."/>
            <person name="Mondo S."/>
            <person name="Nolan M."/>
            <person name="Ohm R."/>
            <person name="Pangilinan J."/>
            <person name="Park H.-J."/>
            <person name="Ramirez L."/>
            <person name="Alfaro M."/>
            <person name="Sun H."/>
            <person name="Tritt A."/>
            <person name="Yoshinaga Y."/>
            <person name="Zwiers L.-H."/>
            <person name="Turgeon B."/>
            <person name="Goodwin S."/>
            <person name="Spatafora J."/>
            <person name="Crous P."/>
            <person name="Grigoriev I."/>
        </authorList>
    </citation>
    <scope>NUCLEOTIDE SEQUENCE</scope>
    <source>
        <strain evidence="12">CBS 109.77</strain>
    </source>
</reference>
<keyword evidence="4" id="KW-0698">rRNA processing</keyword>
<dbReference type="Pfam" id="PF00929">
    <property type="entry name" value="RNase_T"/>
    <property type="match status" value="1"/>
</dbReference>
<dbReference type="GO" id="GO:0008408">
    <property type="term" value="F:3'-5' exonuclease activity"/>
    <property type="evidence" value="ECO:0007669"/>
    <property type="project" value="InterPro"/>
</dbReference>
<feature type="compositionally biased region" description="Basic and acidic residues" evidence="10">
    <location>
        <begin position="35"/>
        <end position="44"/>
    </location>
</feature>
<evidence type="ECO:0000259" key="11">
    <source>
        <dbReference type="SMART" id="SM00479"/>
    </source>
</evidence>
<comment type="similarity">
    <text evidence="2">Belongs to the REXO4 family.</text>
</comment>
<feature type="domain" description="Exonuclease" evidence="11">
    <location>
        <begin position="157"/>
        <end position="323"/>
    </location>
</feature>
<evidence type="ECO:0000256" key="9">
    <source>
        <dbReference type="ARBA" id="ARBA00025599"/>
    </source>
</evidence>
<feature type="region of interest" description="Disordered" evidence="10">
    <location>
        <begin position="337"/>
        <end position="363"/>
    </location>
</feature>
<sequence length="363" mass="40167">MAPIELSELSSNWKRLQKRLQATAASKPPPSSPADDAKEKQDSLKRKRSTKSNGTPSHTSSKTVNGSTGKTQTQTPPPKHPQSRKRQKMEEPHSIGASAKRHDVKTLSRSISMPNLKQPSILSSSKAAAESISILTPSPHHPDIENEGISSTALPGKYIALDCEMVGTGPEPDRDSALARVSVVNYHGHQVYDSYVRVKVPVTDYRTAVSGIEPRHLRPDIARPFKEVHDDLKILLEGRILVGHAVKNDLDALLLKHDKRFIRDTSKYSKFREIAMIPGRTPGLKHLAEKLLGVEIQIGSHSSVEDARATMALFRLEKEGFEVEVAKMYGHMRQEVAKEEGVVGEGDTAKKSKNKKKKKKKKN</sequence>
<evidence type="ECO:0000256" key="8">
    <source>
        <dbReference type="ARBA" id="ARBA00023242"/>
    </source>
</evidence>
<organism evidence="12 13">
    <name type="scientific">Melanomma pulvis-pyrius CBS 109.77</name>
    <dbReference type="NCBI Taxonomy" id="1314802"/>
    <lineage>
        <taxon>Eukaryota</taxon>
        <taxon>Fungi</taxon>
        <taxon>Dikarya</taxon>
        <taxon>Ascomycota</taxon>
        <taxon>Pezizomycotina</taxon>
        <taxon>Dothideomycetes</taxon>
        <taxon>Pleosporomycetidae</taxon>
        <taxon>Pleosporales</taxon>
        <taxon>Melanommataceae</taxon>
        <taxon>Melanomma</taxon>
    </lineage>
</organism>
<dbReference type="PANTHER" id="PTHR12801">
    <property type="entry name" value="RNA EXONUCLEASE REXO1 / RECO3 FAMILY MEMBER-RELATED"/>
    <property type="match status" value="1"/>
</dbReference>
<dbReference type="GO" id="GO:0005634">
    <property type="term" value="C:nucleus"/>
    <property type="evidence" value="ECO:0007669"/>
    <property type="project" value="UniProtKB-SubCell"/>
</dbReference>
<keyword evidence="6" id="KW-0378">Hydrolase</keyword>
<evidence type="ECO:0000256" key="5">
    <source>
        <dbReference type="ARBA" id="ARBA00022722"/>
    </source>
</evidence>
<dbReference type="FunFam" id="3.30.420.10:FF:000007">
    <property type="entry name" value="Interferon-stimulated exonuclease gene 20"/>
    <property type="match status" value="1"/>
</dbReference>
<dbReference type="InterPro" id="IPR036397">
    <property type="entry name" value="RNaseH_sf"/>
</dbReference>
<keyword evidence="7 12" id="KW-0269">Exonuclease</keyword>
<feature type="compositionally biased region" description="Basic residues" evidence="10">
    <location>
        <begin position="351"/>
        <end position="363"/>
    </location>
</feature>
<dbReference type="AlphaFoldDB" id="A0A6A6WZQ0"/>
<proteinExistence type="inferred from homology"/>
<gene>
    <name evidence="12" type="ORF">K505DRAFT_92430</name>
</gene>
<dbReference type="GO" id="GO:0006364">
    <property type="term" value="P:rRNA processing"/>
    <property type="evidence" value="ECO:0007669"/>
    <property type="project" value="UniProtKB-KW"/>
</dbReference>
<keyword evidence="13" id="KW-1185">Reference proteome</keyword>
<dbReference type="SMART" id="SM00479">
    <property type="entry name" value="EXOIII"/>
    <property type="match status" value="1"/>
</dbReference>